<evidence type="ECO:0000256" key="5">
    <source>
        <dbReference type="ARBA" id="ARBA00022741"/>
    </source>
</evidence>
<evidence type="ECO:0000256" key="7">
    <source>
        <dbReference type="ARBA" id="ARBA00022806"/>
    </source>
</evidence>
<dbReference type="Proteomes" id="UP000504633">
    <property type="component" value="Unplaced"/>
</dbReference>
<evidence type="ECO:0000256" key="17">
    <source>
        <dbReference type="ARBA" id="ARBA00069875"/>
    </source>
</evidence>
<keyword evidence="9" id="KW-0694">RNA-binding</keyword>
<feature type="domain" description="RNA helicase aquarius insertion" evidence="25">
    <location>
        <begin position="721"/>
        <end position="805"/>
    </location>
</feature>
<dbReference type="GO" id="GO:0016787">
    <property type="term" value="F:hydrolase activity"/>
    <property type="evidence" value="ECO:0007669"/>
    <property type="project" value="UniProtKB-KW"/>
</dbReference>
<keyword evidence="6" id="KW-0378">Hydrolase</keyword>
<keyword evidence="8" id="KW-0067">ATP-binding</keyword>
<evidence type="ECO:0000256" key="14">
    <source>
        <dbReference type="ARBA" id="ARBA00057313"/>
    </source>
</evidence>
<evidence type="ECO:0000256" key="16">
    <source>
        <dbReference type="ARBA" id="ARBA00063921"/>
    </source>
</evidence>
<feature type="domain" description="DNA2/NAM7 helicase-like C-terminal" evidence="22">
    <location>
        <begin position="1130"/>
        <end position="1321"/>
    </location>
</feature>
<comment type="similarity">
    <text evidence="15 19">Belongs to the CWF11 family.</text>
</comment>
<dbReference type="InterPro" id="IPR041679">
    <property type="entry name" value="DNA2/NAM7-like_C"/>
</dbReference>
<dbReference type="Pfam" id="PF16399">
    <property type="entry name" value="Aquarius_N_1st"/>
    <property type="match status" value="1"/>
</dbReference>
<evidence type="ECO:0000259" key="23">
    <source>
        <dbReference type="Pfam" id="PF16399"/>
    </source>
</evidence>
<dbReference type="InterPro" id="IPR048967">
    <property type="entry name" value="Aquarius_insert"/>
</dbReference>
<evidence type="ECO:0000256" key="20">
    <source>
        <dbReference type="SAM" id="MobiDB-lite"/>
    </source>
</evidence>
<dbReference type="InterPro" id="IPR027417">
    <property type="entry name" value="P-loop_NTPase"/>
</dbReference>
<evidence type="ECO:0000313" key="26">
    <source>
        <dbReference type="Proteomes" id="UP000504633"/>
    </source>
</evidence>
<dbReference type="GO" id="GO:0003729">
    <property type="term" value="F:mRNA binding"/>
    <property type="evidence" value="ECO:0007669"/>
    <property type="project" value="TreeGrafter"/>
</dbReference>
<dbReference type="PANTHER" id="PTHR10887">
    <property type="entry name" value="DNA2/NAM7 HELICASE FAMILY"/>
    <property type="match status" value="1"/>
</dbReference>
<dbReference type="InterPro" id="IPR045055">
    <property type="entry name" value="DNA2/NAM7-like"/>
</dbReference>
<dbReference type="FunFam" id="3.40.50.300:FF:000396">
    <property type="entry name" value="RNA helicase aquarius"/>
    <property type="match status" value="1"/>
</dbReference>
<feature type="compositionally biased region" description="Acidic residues" evidence="20">
    <location>
        <begin position="1459"/>
        <end position="1473"/>
    </location>
</feature>
<proteinExistence type="inferred from homology"/>
<dbReference type="OrthoDB" id="1879at2759"/>
<dbReference type="Pfam" id="PF13087">
    <property type="entry name" value="AAA_12"/>
    <property type="match status" value="1"/>
</dbReference>
<evidence type="ECO:0000256" key="9">
    <source>
        <dbReference type="ARBA" id="ARBA00022884"/>
    </source>
</evidence>
<dbReference type="PANTHER" id="PTHR10887:SF5">
    <property type="entry name" value="RNA HELICASE AQUARIUS"/>
    <property type="match status" value="1"/>
</dbReference>
<dbReference type="Pfam" id="PF13086">
    <property type="entry name" value="AAA_11"/>
    <property type="match status" value="1"/>
</dbReference>
<feature type="compositionally biased region" description="Basic and acidic residues" evidence="20">
    <location>
        <begin position="1432"/>
        <end position="1442"/>
    </location>
</feature>
<dbReference type="PIRSF" id="PIRSF038901">
    <property type="entry name" value="AQR_cwf11"/>
    <property type="match status" value="1"/>
</dbReference>
<evidence type="ECO:0000256" key="19">
    <source>
        <dbReference type="PIRNR" id="PIRNR038901"/>
    </source>
</evidence>
<accession>A0A6J2SNG5</accession>
<feature type="domain" description="RNA helicase aquarius beta-barrel" evidence="24">
    <location>
        <begin position="509"/>
        <end position="673"/>
    </location>
</feature>
<keyword evidence="26" id="KW-1185">Reference proteome</keyword>
<dbReference type="EC" id="3.6.4.13" evidence="2"/>
<gene>
    <name evidence="27" type="primary">LOC111604642</name>
</gene>
<keyword evidence="3 19" id="KW-0507">mRNA processing</keyword>
<dbReference type="KEGG" id="dhe:111604642"/>
<name>A0A6J2SNG5_DROHY</name>
<evidence type="ECO:0000256" key="15">
    <source>
        <dbReference type="ARBA" id="ARBA00061244"/>
    </source>
</evidence>
<evidence type="ECO:0000256" key="1">
    <source>
        <dbReference type="ARBA" id="ARBA00004642"/>
    </source>
</evidence>
<keyword evidence="10" id="KW-0007">Acetylation</keyword>
<comment type="subunit">
    <text evidence="16">Identified in the spliceosome C complex. Component of the XAB2 complex, a multimeric protein complex composed of XAB2, PRPF19, AQR, ZNF830, ISY1, and PPIE. Identified in a pentameric intron-binding (IB) complex composed of AQR, XAB2, ISY1, ZNF830 and PPIE that is incorporated into the spliceosome as a preassembled complex. The IB complex does not contain PRPF19. Within the spliceosome, interacts with SNRPA1, SF3B1, SF3B3, SF3A1 and SF3A2.</text>
</comment>
<reference evidence="27" key="1">
    <citation type="submission" date="2025-08" db="UniProtKB">
        <authorList>
            <consortium name="RefSeq"/>
        </authorList>
    </citation>
    <scope>IDENTIFICATION</scope>
    <source>
        <strain evidence="27">15085-1641.00</strain>
        <tissue evidence="27">Whole body</tissue>
    </source>
</reference>
<dbReference type="OMA" id="YRVWLDC"/>
<evidence type="ECO:0000256" key="12">
    <source>
        <dbReference type="ARBA" id="ARBA00023242"/>
    </source>
</evidence>
<dbReference type="GeneID" id="111604642"/>
<dbReference type="GO" id="GO:0003724">
    <property type="term" value="F:RNA helicase activity"/>
    <property type="evidence" value="ECO:0007669"/>
    <property type="project" value="UniProtKB-EC"/>
</dbReference>
<dbReference type="CDD" id="cd18808">
    <property type="entry name" value="SF1_C_Upf1"/>
    <property type="match status" value="1"/>
</dbReference>
<evidence type="ECO:0000256" key="8">
    <source>
        <dbReference type="ARBA" id="ARBA00022840"/>
    </source>
</evidence>
<dbReference type="Gene3D" id="3.40.50.300">
    <property type="entry name" value="P-loop containing nucleotide triphosphate hydrolases"/>
    <property type="match status" value="2"/>
</dbReference>
<dbReference type="CDD" id="cd17935">
    <property type="entry name" value="EEXXQc_AQR"/>
    <property type="match status" value="1"/>
</dbReference>
<protein>
    <recommendedName>
        <fullName evidence="17">RNA helicase aquarius</fullName>
        <ecNumber evidence="2">3.6.4.13</ecNumber>
    </recommendedName>
    <alternativeName>
        <fullName evidence="18">Intron-binding protein of 160 kDa</fullName>
    </alternativeName>
</protein>
<dbReference type="SUPFAM" id="SSF52540">
    <property type="entry name" value="P-loop containing nucleoside triphosphate hydrolases"/>
    <property type="match status" value="1"/>
</dbReference>
<feature type="region of interest" description="Disordered" evidence="20">
    <location>
        <begin position="1409"/>
        <end position="1493"/>
    </location>
</feature>
<evidence type="ECO:0000259" key="21">
    <source>
        <dbReference type="Pfam" id="PF13086"/>
    </source>
</evidence>
<dbReference type="RefSeq" id="XP_030078616.1">
    <property type="nucleotide sequence ID" value="XM_030222756.1"/>
</dbReference>
<keyword evidence="7 27" id="KW-0347">Helicase</keyword>
<dbReference type="GO" id="GO:0005654">
    <property type="term" value="C:nucleoplasm"/>
    <property type="evidence" value="ECO:0007669"/>
    <property type="project" value="UniProtKB-SubCell"/>
</dbReference>
<evidence type="ECO:0000256" key="2">
    <source>
        <dbReference type="ARBA" id="ARBA00012552"/>
    </source>
</evidence>
<evidence type="ECO:0000256" key="6">
    <source>
        <dbReference type="ARBA" id="ARBA00022801"/>
    </source>
</evidence>
<keyword evidence="5" id="KW-0547">Nucleotide-binding</keyword>
<keyword evidence="11 19" id="KW-0508">mRNA splicing</keyword>
<dbReference type="InterPro" id="IPR032174">
    <property type="entry name" value="Aquarius_N"/>
</dbReference>
<dbReference type="InterPro" id="IPR047187">
    <property type="entry name" value="SF1_C_Upf1"/>
</dbReference>
<comment type="function">
    <text evidence="14">Involved in pre-mRNA splicing as component of the spliceosome. Intron-binding spliceosomal protein required to link pre-mRNA splicing and snoRNP (small nucleolar ribonucleoprotein) biogenesis. Plays a key role in position-dependent assembly of intron-encoded box C/D small snoRNP, splicing being required for snoRNP assembly. May act by helping the folding of the snoRNA sequence. Binds to intron of pre-mRNAs in a sequence-independent manner, contacting the region between snoRNA and the branchpoint of introns (40 nucleotides upstream of the branchpoint) during the late stages of splicing. Has ATP-dependent RNA helicase activity and can unwind double-stranded RNA molecules with a 3' overhang (in vitro).</text>
</comment>
<dbReference type="GO" id="GO:0005524">
    <property type="term" value="F:ATP binding"/>
    <property type="evidence" value="ECO:0007669"/>
    <property type="project" value="UniProtKB-KW"/>
</dbReference>
<feature type="domain" description="RNA helicase aquarius N-terminal" evidence="23">
    <location>
        <begin position="36"/>
        <end position="429"/>
    </location>
</feature>
<dbReference type="InterPro" id="IPR041677">
    <property type="entry name" value="DNA2/NAM7_AAA_11"/>
</dbReference>
<sequence length="1493" mass="173783">MKRRSQTKALATKEADKKVKEKAGALTLDQFSSDVIWQLASQYWSPESKAKHLPYNAEIIERIYADEITSGKGSARRINMLEFSQYLEQYLWPNYKRESATHAHLMSIVIMSNEKFRERVEVWNVFQQLPEEYPGFFRHVLESCLPDQTSKQNRSTLRERTALLMFLNHCFNSMEIELCREQAKRLVSLSMWHCLQPRRREQELREVPEWRKYWKRLLKKEKDNAKPDVMWERHFMQNLIIDFLHILERIPSEGELNSNVVHYCERFLEFIIDLEALLPTRRFFNTVLDDCHLIVRAMMSPLMQREEGKLFCQLLDMLKFYTRFEINDVTGNSLTDHDMTQLHYKKITSLQRAVFAKFSTLRVFALSNVATVDTRDSLEKHFGALDADGLKQIASFLNLVPDDAVEPFEWHRLDEQFLRELLITRHEKRCSQLEALNEMPLYPTEQIIWDENVVPSEYYTGDTCLALPKLNLQFLTLHDYLLRNFNLFRLESTYEIRQDVEDAVSRMLPWQSEDGDVVFGGWARMALPIASFAVVEVAKPHLGEKKPSRVRADVGVTLSVRREIKEEWENLRKHDVCFLITVKPTTPYGTKYNPREPFIPQVGLVSVRGCEVEGMLDANGRVIEDGPEPRPLLPGEQRSYRVWLDSNQYRMDMDDLQEGADDVYESFNIFMRRKPKENNFKAVLETIRHLMNTECVVPPWLHDILLGYGDPAAAHYSNMPNQERCLEFNDTFLDYDHLKASFPDYDLKCEAAEENRRPPYRLIFEDVAEQRDSDAEEMQTDQPVTSKSIVVQPYKYEARGPYPSDKPKQNSIRFTPTQIEAIRAGMQPGLTLVVGPPGTGKTDVAVQIISNIYHNQPNQRTLIVTHSNQALNQLFEKIMALDIDERHLLRLGHGEEALETEKDYSRYGRVNYVLAKRMDLLTQVQRLQEALGVSGDNAYTCETAGYFYLYNVMARWEKFQSQMLARNNETDMDKLSALFEAEFPFSKFFADAPQPLFKGNSFDDLMSIAQSNFRYISDIFTELEEFRAFELLRTGLDRSKYLLVKEAKIIAMTCTHAALKRKELVNLGFRYDNILMEESAQILEIETFIPLLLQNPLDGLNRLKRWIMIGDHHQLPPVIKNMAFQKYSNMEQSLFTRLVRLGVPTVDLDGQGRARSSICSLYKWRYKKLADLQHIFEREEYKNANTGLAYDYQLINVDDFKGVGESEPNPYFYQNLAEAEYIVALYMYMRLLGYPAAKISILTTYNGQKHLIRDVINARCGNNPLIGWPHKITTVDKYQGQQNDYILISLVRTKAVGHLRDVRRLVVAMSRARLGLYIFGRISLFKNCLELQQTFKLLMQRPLKLRLVPSEEYPTKRLTSEPASDDICKTVENMSEMAQFVYELYMTKMEHLKKTLPTEEEMQAMRRQLPTDDGDEYDNEVPTNATEENEEPPQKRAAKETTKNASEAFKPTPILNEINVDEPEMEQEQEAPDQEVNTPTTDQETSETKPESS</sequence>
<dbReference type="Pfam" id="PF21143">
    <property type="entry name" value="Aquarius_N_2nd"/>
    <property type="match status" value="1"/>
</dbReference>
<evidence type="ECO:0000256" key="13">
    <source>
        <dbReference type="ARBA" id="ARBA00047984"/>
    </source>
</evidence>
<organism evidence="26 27">
    <name type="scientific">Drosophila hydei</name>
    <name type="common">Fruit fly</name>
    <dbReference type="NCBI Taxonomy" id="7224"/>
    <lineage>
        <taxon>Eukaryota</taxon>
        <taxon>Metazoa</taxon>
        <taxon>Ecdysozoa</taxon>
        <taxon>Arthropoda</taxon>
        <taxon>Hexapoda</taxon>
        <taxon>Insecta</taxon>
        <taxon>Pterygota</taxon>
        <taxon>Neoptera</taxon>
        <taxon>Endopterygota</taxon>
        <taxon>Diptera</taxon>
        <taxon>Brachycera</taxon>
        <taxon>Muscomorpha</taxon>
        <taxon>Ephydroidea</taxon>
        <taxon>Drosophilidae</taxon>
        <taxon>Drosophila</taxon>
    </lineage>
</organism>
<dbReference type="InterPro" id="IPR026300">
    <property type="entry name" value="CWF11_fam"/>
</dbReference>
<evidence type="ECO:0000256" key="3">
    <source>
        <dbReference type="ARBA" id="ARBA00022664"/>
    </source>
</evidence>
<dbReference type="GO" id="GO:0000398">
    <property type="term" value="P:mRNA splicing, via spliceosome"/>
    <property type="evidence" value="ECO:0007669"/>
    <property type="project" value="InterPro"/>
</dbReference>
<evidence type="ECO:0000259" key="25">
    <source>
        <dbReference type="Pfam" id="PF21144"/>
    </source>
</evidence>
<keyword evidence="4" id="KW-0747">Spliceosome</keyword>
<evidence type="ECO:0000256" key="18">
    <source>
        <dbReference type="ARBA" id="ARBA00083796"/>
    </source>
</evidence>
<evidence type="ECO:0000259" key="24">
    <source>
        <dbReference type="Pfam" id="PF21143"/>
    </source>
</evidence>
<comment type="subcellular location">
    <subcellularLocation>
        <location evidence="1">Nucleus</location>
        <location evidence="1">Nucleoplasm</location>
    </subcellularLocation>
</comment>
<feature type="domain" description="DNA2/NAM7 helicase helicase" evidence="21">
    <location>
        <begin position="817"/>
        <end position="1121"/>
    </location>
</feature>
<evidence type="ECO:0000256" key="11">
    <source>
        <dbReference type="ARBA" id="ARBA00023187"/>
    </source>
</evidence>
<comment type="catalytic activity">
    <reaction evidence="13">
        <text>ATP + H2O = ADP + phosphate + H(+)</text>
        <dbReference type="Rhea" id="RHEA:13065"/>
        <dbReference type="ChEBI" id="CHEBI:15377"/>
        <dbReference type="ChEBI" id="CHEBI:15378"/>
        <dbReference type="ChEBI" id="CHEBI:30616"/>
        <dbReference type="ChEBI" id="CHEBI:43474"/>
        <dbReference type="ChEBI" id="CHEBI:456216"/>
        <dbReference type="EC" id="3.6.4.13"/>
    </reaction>
</comment>
<dbReference type="Pfam" id="PF21144">
    <property type="entry name" value="Aquarius_N_3rd"/>
    <property type="match status" value="1"/>
</dbReference>
<evidence type="ECO:0000256" key="4">
    <source>
        <dbReference type="ARBA" id="ARBA00022728"/>
    </source>
</evidence>
<dbReference type="InterPro" id="IPR048966">
    <property type="entry name" value="Aquarius_b-barrel"/>
</dbReference>
<evidence type="ECO:0000313" key="27">
    <source>
        <dbReference type="RefSeq" id="XP_030078616.1"/>
    </source>
</evidence>
<dbReference type="GO" id="GO:0071013">
    <property type="term" value="C:catalytic step 2 spliceosome"/>
    <property type="evidence" value="ECO:0007669"/>
    <property type="project" value="TreeGrafter"/>
</dbReference>
<evidence type="ECO:0000259" key="22">
    <source>
        <dbReference type="Pfam" id="PF13087"/>
    </source>
</evidence>
<evidence type="ECO:0000256" key="10">
    <source>
        <dbReference type="ARBA" id="ARBA00022990"/>
    </source>
</evidence>
<keyword evidence="12 19" id="KW-0539">Nucleus</keyword>